<dbReference type="Pfam" id="PF07635">
    <property type="entry name" value="PSCyt1"/>
    <property type="match status" value="1"/>
</dbReference>
<proteinExistence type="predicted"/>
<dbReference type="Proteomes" id="UP000740413">
    <property type="component" value="Unassembled WGS sequence"/>
</dbReference>
<dbReference type="SUPFAM" id="SSF49899">
    <property type="entry name" value="Concanavalin A-like lectins/glucanases"/>
    <property type="match status" value="1"/>
</dbReference>
<dbReference type="PANTHER" id="PTHR35889:SF3">
    <property type="entry name" value="F-BOX DOMAIN-CONTAINING PROTEIN"/>
    <property type="match status" value="1"/>
</dbReference>
<keyword evidence="5" id="KW-1185">Reference proteome</keyword>
<sequence>MFKLTNYIVFSLALVLFSCGGPDLPEDVELAYTKLPKKVDFNQHVKPILSDKCFICHGPDKAKIKGGLQLHDPELAYAESPNTPGLYSIDPGNPGNSEVVRRILTDDPEIIMPAPASHLNLSPNEKAMLVKWIEQGAEYKDHWAFLKPVDHEIPKVKQTDLVNSPIDNFVLANLEEKGISPSKRADKELLLRRASIDLTGLPPTLEEMKSFVKDNSENAFEKQIDRLLASSHYGEQMTLDWMDVSRYADTHGYSNDRYRDTSPWRDWVIKSFNKNMPYDEFITWQLAGDLFENATKEQLLATTFNRLHPQNLEGGIIDEEFRSEYVADRTATVSQGILGLSYACAKCHDHKYDPISQKNYFEMYSFFNNVDETGLIPWDLATPVPAMMLPTKEQEGVLAYLEKIVDESEEKLEITAKTENDKFEQWLSSNSFKNIPIKNRPKGLVAAIDFNNQKLVNKAGGNGKNHIRMRQQFVDNEKAVFKEGATGKGLFMDGDTWLDLDNIGVYKRNEPFSISIKVFIPKDLEEGVIFHKMQGPELHSFRGYHLKIKENKLEALFAHVWPDNSMVVESIKEIPKEKWVQVTLTYDGSSKADGIGVYMDGEKLQTKTTFDNLYKDIVFNKMRDPIYKGTVEPGLRIGAIWRGKGIGSAIVDDLLVFDKEISDIEVMQISTTDKLKNLVEKSYATLTDEDKEQLEKYYLFNYSKTYNEAVVALKNDRKVLVDSIEPIKQIMVMKERETPRQSYILDRGNYDSPTDSVFPNVPTEIFPIDGSLPKNRLGLAKWITDKDNPLTARVAVNRYWQNLFGRGLVVTSEDFGNQGELPSHPKLLDWLAIQFVESGWDVKALHKTIMLSSTYQQSSVISEELLKKDKENKWLARGPSARLSGEMLRDNALYASGLLNETIGGESVRPYQPDGLWKVNGGTYVQDGEEGLYRRSMYTIWKRTVPNPTISTFDAPTRDLCSSRRQKTNTPLQALVILNDPTYIEASRVLGKQMTEAKDIRTGIAMTFKKLAGRNITDKELDVLAKLQNEEYQKFNKNLDKTKGWLQTGAFKISETDDKASIAANAVVASTIMNADASITKR</sequence>
<evidence type="ECO:0000259" key="3">
    <source>
        <dbReference type="Pfam" id="PF07635"/>
    </source>
</evidence>
<comment type="caution">
    <text evidence="4">The sequence shown here is derived from an EMBL/GenBank/DDBJ whole genome shotgun (WGS) entry which is preliminary data.</text>
</comment>
<gene>
    <name evidence="4" type="ORF">HW347_06560</name>
</gene>
<accession>A0ABS5WCF3</accession>
<evidence type="ECO:0000259" key="1">
    <source>
        <dbReference type="Pfam" id="PF07583"/>
    </source>
</evidence>
<organism evidence="4 5">
    <name type="scientific">Zobellia barbeyronii</name>
    <dbReference type="NCBI Taxonomy" id="2748009"/>
    <lineage>
        <taxon>Bacteria</taxon>
        <taxon>Pseudomonadati</taxon>
        <taxon>Bacteroidota</taxon>
        <taxon>Flavobacteriia</taxon>
        <taxon>Flavobacteriales</taxon>
        <taxon>Flavobacteriaceae</taxon>
        <taxon>Zobellia</taxon>
    </lineage>
</organism>
<name>A0ABS5WCF3_9FLAO</name>
<protein>
    <submittedName>
        <fullName evidence="4">DUF1553 domain-containing protein</fullName>
    </submittedName>
</protein>
<feature type="domain" description="Cytochrome C Planctomycete-type" evidence="3">
    <location>
        <begin position="53"/>
        <end position="113"/>
    </location>
</feature>
<reference evidence="5" key="1">
    <citation type="submission" date="2023-07" db="EMBL/GenBank/DDBJ databases">
        <title>Zobellia barbeyronii sp. nov., a new marine flavobacterium, isolated from green and red algae.</title>
        <authorList>
            <person name="Nedashkovskaya O.I."/>
            <person name="Otstavnykh N."/>
            <person name="Zhukova N."/>
            <person name="Guzev K."/>
            <person name="Chausova V."/>
            <person name="Tekutyeva L."/>
            <person name="Mikhailov V."/>
            <person name="Isaeva M."/>
        </authorList>
    </citation>
    <scope>NUCLEOTIDE SEQUENCE [LARGE SCALE GENOMIC DNA]</scope>
    <source>
        <strain evidence="5">KMM 6746</strain>
    </source>
</reference>
<dbReference type="EMBL" id="JACATN010000002">
    <property type="protein sequence ID" value="MBT2160919.1"/>
    <property type="molecule type" value="Genomic_DNA"/>
</dbReference>
<dbReference type="InterPro" id="IPR036909">
    <property type="entry name" value="Cyt_c-like_dom_sf"/>
</dbReference>
<evidence type="ECO:0000313" key="4">
    <source>
        <dbReference type="EMBL" id="MBT2160919.1"/>
    </source>
</evidence>
<dbReference type="InterPro" id="IPR011444">
    <property type="entry name" value="DUF1549"/>
</dbReference>
<dbReference type="Pfam" id="PF07587">
    <property type="entry name" value="PSD1"/>
    <property type="match status" value="1"/>
</dbReference>
<dbReference type="InterPro" id="IPR022655">
    <property type="entry name" value="DUF1553"/>
</dbReference>
<dbReference type="Gene3D" id="2.60.120.200">
    <property type="match status" value="1"/>
</dbReference>
<dbReference type="PROSITE" id="PS51257">
    <property type="entry name" value="PROKAR_LIPOPROTEIN"/>
    <property type="match status" value="1"/>
</dbReference>
<feature type="domain" description="DUF1553" evidence="2">
    <location>
        <begin position="775"/>
        <end position="1026"/>
    </location>
</feature>
<dbReference type="Pfam" id="PF07583">
    <property type="entry name" value="PSCyt2"/>
    <property type="match status" value="1"/>
</dbReference>
<dbReference type="InterPro" id="IPR011429">
    <property type="entry name" value="Cyt_c_Planctomycete-type"/>
</dbReference>
<evidence type="ECO:0000259" key="2">
    <source>
        <dbReference type="Pfam" id="PF07587"/>
    </source>
</evidence>
<dbReference type="SUPFAM" id="SSF46626">
    <property type="entry name" value="Cytochrome c"/>
    <property type="match status" value="1"/>
</dbReference>
<evidence type="ECO:0000313" key="5">
    <source>
        <dbReference type="Proteomes" id="UP000740413"/>
    </source>
</evidence>
<dbReference type="PANTHER" id="PTHR35889">
    <property type="entry name" value="CYCLOINULO-OLIGOSACCHARIDE FRUCTANOTRANSFERASE-RELATED"/>
    <property type="match status" value="1"/>
</dbReference>
<dbReference type="RefSeq" id="WP_214611111.1">
    <property type="nucleotide sequence ID" value="NZ_JACATN010000002.1"/>
</dbReference>
<dbReference type="InterPro" id="IPR013320">
    <property type="entry name" value="ConA-like_dom_sf"/>
</dbReference>
<feature type="domain" description="DUF1549" evidence="1">
    <location>
        <begin position="165"/>
        <end position="371"/>
    </location>
</feature>